<dbReference type="HOGENOM" id="CLU_2516452_0_0_1"/>
<reference evidence="1" key="1">
    <citation type="submission" date="2015-04" db="UniProtKB">
        <authorList>
            <consortium name="EnsemblPlants"/>
        </authorList>
    </citation>
    <scope>IDENTIFICATION</scope>
</reference>
<dbReference type="Proteomes" id="UP000008021">
    <property type="component" value="Chromosome 1"/>
</dbReference>
<reference evidence="1" key="2">
    <citation type="submission" date="2018-05" db="EMBL/GenBank/DDBJ databases">
        <title>OmerRS3 (Oryza meridionalis Reference Sequence Version 3).</title>
        <authorList>
            <person name="Zhang J."/>
            <person name="Kudrna D."/>
            <person name="Lee S."/>
            <person name="Talag J."/>
            <person name="Welchert J."/>
            <person name="Wing R.A."/>
        </authorList>
    </citation>
    <scope>NUCLEOTIDE SEQUENCE [LARGE SCALE GENOMIC DNA]</scope>
    <source>
        <strain evidence="1">cv. OR44</strain>
    </source>
</reference>
<proteinExistence type="predicted"/>
<name>A0A0E0C9H0_9ORYZ</name>
<dbReference type="AlphaFoldDB" id="A0A0E0C9H0"/>
<accession>A0A0E0C9H0</accession>
<sequence>MATARGRKISPPIPSLRVRARGGFCGFAPPALGMMGRGTEKRTVEAVGDGKYLGVNRVIERLRILLRGPLVGRPKLCTWVALGPG</sequence>
<evidence type="ECO:0000313" key="2">
    <source>
        <dbReference type="Proteomes" id="UP000008021"/>
    </source>
</evidence>
<evidence type="ECO:0000313" key="1">
    <source>
        <dbReference type="EnsemblPlants" id="OMERI01G32260.1"/>
    </source>
</evidence>
<keyword evidence="2" id="KW-1185">Reference proteome</keyword>
<dbReference type="EnsemblPlants" id="OMERI01G32260.1">
    <property type="protein sequence ID" value="OMERI01G32260.1"/>
    <property type="gene ID" value="OMERI01G32260"/>
</dbReference>
<dbReference type="Gramene" id="OMERI01G32260.1">
    <property type="protein sequence ID" value="OMERI01G32260.1"/>
    <property type="gene ID" value="OMERI01G32260"/>
</dbReference>
<protein>
    <submittedName>
        <fullName evidence="1">Uncharacterized protein</fullName>
    </submittedName>
</protein>
<organism evidence="1">
    <name type="scientific">Oryza meridionalis</name>
    <dbReference type="NCBI Taxonomy" id="40149"/>
    <lineage>
        <taxon>Eukaryota</taxon>
        <taxon>Viridiplantae</taxon>
        <taxon>Streptophyta</taxon>
        <taxon>Embryophyta</taxon>
        <taxon>Tracheophyta</taxon>
        <taxon>Spermatophyta</taxon>
        <taxon>Magnoliopsida</taxon>
        <taxon>Liliopsida</taxon>
        <taxon>Poales</taxon>
        <taxon>Poaceae</taxon>
        <taxon>BOP clade</taxon>
        <taxon>Oryzoideae</taxon>
        <taxon>Oryzeae</taxon>
        <taxon>Oryzinae</taxon>
        <taxon>Oryza</taxon>
    </lineage>
</organism>